<organism evidence="2 3">
    <name type="scientific">Danaus plexippus plexippus</name>
    <dbReference type="NCBI Taxonomy" id="278856"/>
    <lineage>
        <taxon>Eukaryota</taxon>
        <taxon>Metazoa</taxon>
        <taxon>Ecdysozoa</taxon>
        <taxon>Arthropoda</taxon>
        <taxon>Hexapoda</taxon>
        <taxon>Insecta</taxon>
        <taxon>Pterygota</taxon>
        <taxon>Neoptera</taxon>
        <taxon>Endopterygota</taxon>
        <taxon>Lepidoptera</taxon>
        <taxon>Glossata</taxon>
        <taxon>Ditrysia</taxon>
        <taxon>Papilionoidea</taxon>
        <taxon>Nymphalidae</taxon>
        <taxon>Danainae</taxon>
        <taxon>Danaini</taxon>
        <taxon>Danaina</taxon>
        <taxon>Danaus</taxon>
        <taxon>Danaus</taxon>
    </lineage>
</organism>
<proteinExistence type="predicted"/>
<dbReference type="KEGG" id="dpl:KGM_205118A"/>
<reference evidence="2 3" key="1">
    <citation type="journal article" date="2011" name="Cell">
        <title>The monarch butterfly genome yields insights into long-distance migration.</title>
        <authorList>
            <person name="Zhan S."/>
            <person name="Merlin C."/>
            <person name="Boore J.L."/>
            <person name="Reppert S.M."/>
        </authorList>
    </citation>
    <scope>NUCLEOTIDE SEQUENCE [LARGE SCALE GENOMIC DNA]</scope>
    <source>
        <strain evidence="2">F-2</strain>
    </source>
</reference>
<evidence type="ECO:0000313" key="2">
    <source>
        <dbReference type="EMBL" id="OWR53972.1"/>
    </source>
</evidence>
<dbReference type="Proteomes" id="UP000007151">
    <property type="component" value="Unassembled WGS sequence"/>
</dbReference>
<dbReference type="EMBL" id="AGBW02008241">
    <property type="protein sequence ID" value="OWR53972.1"/>
    <property type="molecule type" value="Genomic_DNA"/>
</dbReference>
<gene>
    <name evidence="2" type="ORF">KGM_205118A</name>
</gene>
<feature type="transmembrane region" description="Helical" evidence="1">
    <location>
        <begin position="7"/>
        <end position="24"/>
    </location>
</feature>
<keyword evidence="1" id="KW-1133">Transmembrane helix</keyword>
<feature type="non-terminal residue" evidence="2">
    <location>
        <position position="30"/>
    </location>
</feature>
<protein>
    <submittedName>
        <fullName evidence="2">Uncharacterized protein</fullName>
    </submittedName>
</protein>
<accession>A0A212FJR4</accession>
<evidence type="ECO:0000313" key="3">
    <source>
        <dbReference type="Proteomes" id="UP000007151"/>
    </source>
</evidence>
<keyword evidence="3" id="KW-1185">Reference proteome</keyword>
<dbReference type="InParanoid" id="A0A212FJR4"/>
<evidence type="ECO:0000256" key="1">
    <source>
        <dbReference type="SAM" id="Phobius"/>
    </source>
</evidence>
<sequence length="30" mass="3625">MRRNVKIGFLMGAAWIFVLFYYMQTEPLTK</sequence>
<dbReference type="AlphaFoldDB" id="A0A212FJR4"/>
<comment type="caution">
    <text evidence="2">The sequence shown here is derived from an EMBL/GenBank/DDBJ whole genome shotgun (WGS) entry which is preliminary data.</text>
</comment>
<keyword evidence="1" id="KW-0472">Membrane</keyword>
<keyword evidence="1" id="KW-0812">Transmembrane</keyword>
<name>A0A212FJR4_DANPL</name>